<organism evidence="2 3">
    <name type="scientific">Pelobates cultripes</name>
    <name type="common">Western spadefoot toad</name>
    <dbReference type="NCBI Taxonomy" id="61616"/>
    <lineage>
        <taxon>Eukaryota</taxon>
        <taxon>Metazoa</taxon>
        <taxon>Chordata</taxon>
        <taxon>Craniata</taxon>
        <taxon>Vertebrata</taxon>
        <taxon>Euteleostomi</taxon>
        <taxon>Amphibia</taxon>
        <taxon>Batrachia</taxon>
        <taxon>Anura</taxon>
        <taxon>Pelobatoidea</taxon>
        <taxon>Pelobatidae</taxon>
        <taxon>Pelobates</taxon>
    </lineage>
</organism>
<name>A0AAD1VKM1_PELCU</name>
<reference evidence="2" key="1">
    <citation type="submission" date="2022-03" db="EMBL/GenBank/DDBJ databases">
        <authorList>
            <person name="Alioto T."/>
            <person name="Alioto T."/>
            <person name="Gomez Garrido J."/>
        </authorList>
    </citation>
    <scope>NUCLEOTIDE SEQUENCE</scope>
</reference>
<feature type="region of interest" description="Disordered" evidence="1">
    <location>
        <begin position="1"/>
        <end position="45"/>
    </location>
</feature>
<accession>A0AAD1VKM1</accession>
<evidence type="ECO:0000256" key="1">
    <source>
        <dbReference type="SAM" id="MobiDB-lite"/>
    </source>
</evidence>
<dbReference type="Proteomes" id="UP001295444">
    <property type="component" value="Chromosome 01"/>
</dbReference>
<dbReference type="AlphaFoldDB" id="A0AAD1VKM1"/>
<keyword evidence="3" id="KW-1185">Reference proteome</keyword>
<evidence type="ECO:0000313" key="3">
    <source>
        <dbReference type="Proteomes" id="UP001295444"/>
    </source>
</evidence>
<gene>
    <name evidence="2" type="ORF">PECUL_23A047969</name>
</gene>
<protein>
    <submittedName>
        <fullName evidence="2">Uncharacterized protein</fullName>
    </submittedName>
</protein>
<proteinExistence type="predicted"/>
<sequence length="72" mass="7614">MRSAGGGGRSKAATWKRRSGRRVLVSSSPATGKNTQRTAEDELCVPGARGLKEADAVSLLKPPNSAHRHCQT</sequence>
<dbReference type="EMBL" id="OW240912">
    <property type="protein sequence ID" value="CAH2220980.1"/>
    <property type="molecule type" value="Genomic_DNA"/>
</dbReference>
<evidence type="ECO:0000313" key="2">
    <source>
        <dbReference type="EMBL" id="CAH2220980.1"/>
    </source>
</evidence>